<protein>
    <submittedName>
        <fullName evidence="3">Uncharacterized protein</fullName>
    </submittedName>
</protein>
<evidence type="ECO:0000259" key="1">
    <source>
        <dbReference type="Pfam" id="PF24390"/>
    </source>
</evidence>
<dbReference type="Pfam" id="PF24409">
    <property type="entry name" value="wHTH-PRTase_assc"/>
    <property type="match status" value="1"/>
</dbReference>
<reference evidence="3 5" key="1">
    <citation type="submission" date="2015-07" db="EMBL/GenBank/DDBJ databases">
        <authorList>
            <person name="Noorani M."/>
        </authorList>
    </citation>
    <scope>NUCLEOTIDE SEQUENCE [LARGE SCALE GENOMIC DNA]</scope>
    <source>
        <strain evidence="3 5">W1435</strain>
    </source>
</reference>
<sequence length="404" mass="46509">MLKIDTQVLVTLRYRFDEQISEADILAWLYNFEESDWGTALTLLNQVSFYSETRCANVLEDGLQQIIRAHSGMPIAIYPIGDIGKSGVVMAYHIKKIIGRFNHISWSFVDNNFSYSDTPYLVVLLDDFLGSGGSACKLLEQITPNIPQGSVVACLCVAYMQKAGTLLSVRNVAVYGDVHQPAFVRRHSVFGYPPRMKVVRDFALKYGACLYPKKQYVKGMDLYIGPLGYANSQSLVCFDHTTPNNTLPILWASKRRSDNGKKWVPLFPRRLFDRTRRDESYERLKYKWISIAQKISQGHINRLFNDFGRESIQLIGLLHGKYHKRSDSYICLLLETTHKQYEQLCENAVQRNLLREDGLLTDEGRRTYTSIRKKEFEASSLVIDMIIKKEYVYIPYKFLGISRD</sequence>
<proteinExistence type="predicted"/>
<name>A0A0K1NKC4_9BACT</name>
<dbReference type="InterPro" id="IPR056920">
    <property type="entry name" value="PRTase-CE"/>
</dbReference>
<dbReference type="EMBL" id="CP012074">
    <property type="protein sequence ID" value="AKU69524.1"/>
    <property type="molecule type" value="Genomic_DNA"/>
</dbReference>
<evidence type="ECO:0000313" key="3">
    <source>
        <dbReference type="EMBL" id="AKU69524.1"/>
    </source>
</evidence>
<dbReference type="InterPro" id="IPR057055">
    <property type="entry name" value="wHTH-PRTase_assoc"/>
</dbReference>
<dbReference type="KEGG" id="pfus:ADJ77_07010"/>
<evidence type="ECO:0000313" key="6">
    <source>
        <dbReference type="Proteomes" id="UP000682005"/>
    </source>
</evidence>
<dbReference type="EMBL" id="CP072370">
    <property type="protein sequence ID" value="QUB87166.1"/>
    <property type="molecule type" value="Genomic_DNA"/>
</dbReference>
<feature type="domain" description="PRTase associated wHTH" evidence="2">
    <location>
        <begin position="313"/>
        <end position="399"/>
    </location>
</feature>
<dbReference type="Pfam" id="PF24390">
    <property type="entry name" value="PRTase-CE"/>
    <property type="match status" value="1"/>
</dbReference>
<dbReference type="AlphaFoldDB" id="A0A0K1NKC4"/>
<organism evidence="3 5">
    <name type="scientific">Prevotella fusca JCM 17724</name>
    <dbReference type="NCBI Taxonomy" id="1236517"/>
    <lineage>
        <taxon>Bacteria</taxon>
        <taxon>Pseudomonadati</taxon>
        <taxon>Bacteroidota</taxon>
        <taxon>Bacteroidia</taxon>
        <taxon>Bacteroidales</taxon>
        <taxon>Prevotellaceae</taxon>
        <taxon>Prevotella</taxon>
    </lineage>
</organism>
<accession>A0A0K1NKC4</accession>
<dbReference type="RefSeq" id="WP_025079253.1">
    <property type="nucleotide sequence ID" value="NZ_BAKO01000073.1"/>
</dbReference>
<dbReference type="Proteomes" id="UP000682005">
    <property type="component" value="Chromosome 1"/>
</dbReference>
<feature type="domain" description="PRTase-CE" evidence="1">
    <location>
        <begin position="26"/>
        <end position="269"/>
    </location>
</feature>
<gene>
    <name evidence="3" type="ORF">ADJ77_07010</name>
    <name evidence="4" type="ORF">J5A51_06710</name>
</gene>
<evidence type="ECO:0000313" key="5">
    <source>
        <dbReference type="Proteomes" id="UP000060345"/>
    </source>
</evidence>
<dbReference type="Proteomes" id="UP000060345">
    <property type="component" value="Chromosome 1"/>
</dbReference>
<keyword evidence="6" id="KW-1185">Reference proteome</keyword>
<dbReference type="OrthoDB" id="2084254at2"/>
<reference evidence="4 6" key="2">
    <citation type="submission" date="2021-03" db="EMBL/GenBank/DDBJ databases">
        <title>Human Oral Microbial Genomes.</title>
        <authorList>
            <person name="Johnston C.D."/>
            <person name="Chen T."/>
            <person name="Dewhirst F.E."/>
        </authorList>
    </citation>
    <scope>NUCLEOTIDE SEQUENCE [LARGE SCALE GENOMIC DNA]</scope>
    <source>
        <strain evidence="4 6">W1435</strain>
    </source>
</reference>
<evidence type="ECO:0000313" key="4">
    <source>
        <dbReference type="EMBL" id="QUB87166.1"/>
    </source>
</evidence>
<evidence type="ECO:0000259" key="2">
    <source>
        <dbReference type="Pfam" id="PF24409"/>
    </source>
</evidence>